<dbReference type="EMBL" id="AMZH03004601">
    <property type="protein sequence ID" value="RRT68723.1"/>
    <property type="molecule type" value="Genomic_DNA"/>
</dbReference>
<protein>
    <submittedName>
        <fullName evidence="1">Uncharacterized protein</fullName>
    </submittedName>
</protein>
<comment type="caution">
    <text evidence="1">The sequence shown here is derived from an EMBL/GenBank/DDBJ whole genome shotgun (WGS) entry which is preliminary data.</text>
</comment>
<reference evidence="1 2" key="1">
    <citation type="journal article" date="2014" name="Agronomy (Basel)">
        <title>A Draft Genome Sequence for Ensete ventricosum, the Drought-Tolerant Tree Against Hunger.</title>
        <authorList>
            <person name="Harrison J."/>
            <person name="Moore K.A."/>
            <person name="Paszkiewicz K."/>
            <person name="Jones T."/>
            <person name="Grant M."/>
            <person name="Ambacheew D."/>
            <person name="Muzemil S."/>
            <person name="Studholme D.J."/>
        </authorList>
    </citation>
    <scope>NUCLEOTIDE SEQUENCE [LARGE SCALE GENOMIC DNA]</scope>
</reference>
<sequence length="66" mass="7638">MKTMLVFFDAEWTLYEQVAFAAMDCQQYDVAKVKISLSLPQPIYLTDCIALLSKQFPRSIRIGENF</sequence>
<evidence type="ECO:0000313" key="1">
    <source>
        <dbReference type="EMBL" id="RRT68723.1"/>
    </source>
</evidence>
<name>A0A426ZXQ4_ENSVE</name>
<organism evidence="1 2">
    <name type="scientific">Ensete ventricosum</name>
    <name type="common">Abyssinian banana</name>
    <name type="synonym">Musa ensete</name>
    <dbReference type="NCBI Taxonomy" id="4639"/>
    <lineage>
        <taxon>Eukaryota</taxon>
        <taxon>Viridiplantae</taxon>
        <taxon>Streptophyta</taxon>
        <taxon>Embryophyta</taxon>
        <taxon>Tracheophyta</taxon>
        <taxon>Spermatophyta</taxon>
        <taxon>Magnoliopsida</taxon>
        <taxon>Liliopsida</taxon>
        <taxon>Zingiberales</taxon>
        <taxon>Musaceae</taxon>
        <taxon>Ensete</taxon>
    </lineage>
</organism>
<proteinExistence type="predicted"/>
<dbReference type="Proteomes" id="UP000287651">
    <property type="component" value="Unassembled WGS sequence"/>
</dbReference>
<accession>A0A426ZXQ4</accession>
<gene>
    <name evidence="1" type="ORF">B296_00025901</name>
</gene>
<dbReference type="AlphaFoldDB" id="A0A426ZXQ4"/>
<evidence type="ECO:0000313" key="2">
    <source>
        <dbReference type="Proteomes" id="UP000287651"/>
    </source>
</evidence>